<dbReference type="OrthoDB" id="47007at2759"/>
<proteinExistence type="predicted"/>
<protein>
    <recommendedName>
        <fullName evidence="2">Heterokaryon incompatibility domain-containing protein</fullName>
    </recommendedName>
</protein>
<dbReference type="Proteomes" id="UP000696573">
    <property type="component" value="Unassembled WGS sequence"/>
</dbReference>
<feature type="compositionally biased region" description="Basic and acidic residues" evidence="1">
    <location>
        <begin position="279"/>
        <end position="297"/>
    </location>
</feature>
<sequence>MPTRVLDVGDSVNRKPISLVHTQRVCDDYIALSYCWGEVGNDILTLTTATYGAMRGGIAESALSKTHQEVISLARTLGIRYVWVDALCIIQGDAEDWERESKTMAQVYGNATLVIIAGRSADSRRGFITNNLASNGRPPPCKLPIDESEHSGSLMIDIPRVSDIGPVSTRGWCFQERLSSRRSVIFGEEQLIFECVTEFALENGLLETNKIRPTFLQPPPPPPLFSYHKNFRHGKTKYFETGTISCTDSFFATCPTPTIYSLPSPPSPSKPRSSSSPGSEEHAPYDPAKGDEAHEGDWNSATSAVVVLGGGRGSRGTGEFFTSLGGEVQRSIKYQSSSWTCESRKVDAG</sequence>
<evidence type="ECO:0000313" key="3">
    <source>
        <dbReference type="EMBL" id="CAH0040728.1"/>
    </source>
</evidence>
<accession>A0A9N9W1V7</accession>
<organism evidence="3 4">
    <name type="scientific">Clonostachys rhizophaga</name>
    <dbReference type="NCBI Taxonomy" id="160324"/>
    <lineage>
        <taxon>Eukaryota</taxon>
        <taxon>Fungi</taxon>
        <taxon>Dikarya</taxon>
        <taxon>Ascomycota</taxon>
        <taxon>Pezizomycotina</taxon>
        <taxon>Sordariomycetes</taxon>
        <taxon>Hypocreomycetidae</taxon>
        <taxon>Hypocreales</taxon>
        <taxon>Bionectriaceae</taxon>
        <taxon>Clonostachys</taxon>
    </lineage>
</organism>
<evidence type="ECO:0000256" key="1">
    <source>
        <dbReference type="SAM" id="MobiDB-lite"/>
    </source>
</evidence>
<dbReference type="InterPro" id="IPR010730">
    <property type="entry name" value="HET"/>
</dbReference>
<feature type="region of interest" description="Disordered" evidence="1">
    <location>
        <begin position="261"/>
        <end position="301"/>
    </location>
</feature>
<name>A0A9N9W1V7_9HYPO</name>
<evidence type="ECO:0000313" key="4">
    <source>
        <dbReference type="Proteomes" id="UP000696573"/>
    </source>
</evidence>
<feature type="domain" description="Heterokaryon incompatibility" evidence="2">
    <location>
        <begin position="29"/>
        <end position="176"/>
    </location>
</feature>
<gene>
    <name evidence="3" type="ORF">CRHIZ90672A_00008834</name>
</gene>
<dbReference type="Pfam" id="PF06985">
    <property type="entry name" value="HET"/>
    <property type="match status" value="1"/>
</dbReference>
<reference evidence="3" key="1">
    <citation type="submission" date="2021-10" db="EMBL/GenBank/DDBJ databases">
        <authorList>
            <person name="Piombo E."/>
        </authorList>
    </citation>
    <scope>NUCLEOTIDE SEQUENCE</scope>
</reference>
<evidence type="ECO:0000259" key="2">
    <source>
        <dbReference type="Pfam" id="PF06985"/>
    </source>
</evidence>
<dbReference type="PANTHER" id="PTHR33112">
    <property type="entry name" value="DOMAIN PROTEIN, PUTATIVE-RELATED"/>
    <property type="match status" value="1"/>
</dbReference>
<dbReference type="PANTHER" id="PTHR33112:SF10">
    <property type="entry name" value="TOL"/>
    <property type="match status" value="1"/>
</dbReference>
<comment type="caution">
    <text evidence="3">The sequence shown here is derived from an EMBL/GenBank/DDBJ whole genome shotgun (WGS) entry which is preliminary data.</text>
</comment>
<dbReference type="AlphaFoldDB" id="A0A9N9W1V7"/>
<keyword evidence="4" id="KW-1185">Reference proteome</keyword>
<dbReference type="EMBL" id="CABFNQ020000763">
    <property type="protein sequence ID" value="CAH0040728.1"/>
    <property type="molecule type" value="Genomic_DNA"/>
</dbReference>